<reference evidence="7 8" key="1">
    <citation type="journal article" date="2011" name="Proc. Natl. Acad. Sci. U.S.A.">
        <title>Evolutionary erosion of yeast sex chromosomes by mating-type switching accidents.</title>
        <authorList>
            <person name="Gordon J.L."/>
            <person name="Armisen D."/>
            <person name="Proux-Wera E."/>
            <person name="Oheigeartaigh S.S."/>
            <person name="Byrne K.P."/>
            <person name="Wolfe K.H."/>
        </authorList>
    </citation>
    <scope>NUCLEOTIDE SEQUENCE [LARGE SCALE GENOMIC DNA]</scope>
    <source>
        <strain evidence="8">ATCC 10662 / CBS 1146 / NBRC 0425 / NCYC 2629 / NRRL Y-866</strain>
    </source>
</reference>
<dbReference type="InterPro" id="IPR004088">
    <property type="entry name" value="KH_dom_type_1"/>
</dbReference>
<dbReference type="KEGG" id="tdl:TDEL_0D01580"/>
<feature type="domain" description="K Homology" evidence="6">
    <location>
        <begin position="1124"/>
        <end position="1206"/>
    </location>
</feature>
<dbReference type="GO" id="GO:0043577">
    <property type="term" value="P:chemotropism"/>
    <property type="evidence" value="ECO:0007669"/>
    <property type="project" value="EnsemblFungi"/>
</dbReference>
<evidence type="ECO:0000256" key="3">
    <source>
        <dbReference type="PROSITE-ProRule" id="PRU00117"/>
    </source>
</evidence>
<organism evidence="7 8">
    <name type="scientific">Torulaspora delbrueckii</name>
    <name type="common">Yeast</name>
    <name type="synonym">Candida colliculosa</name>
    <dbReference type="NCBI Taxonomy" id="4950"/>
    <lineage>
        <taxon>Eukaryota</taxon>
        <taxon>Fungi</taxon>
        <taxon>Dikarya</taxon>
        <taxon>Ascomycota</taxon>
        <taxon>Saccharomycotina</taxon>
        <taxon>Saccharomycetes</taxon>
        <taxon>Saccharomycetales</taxon>
        <taxon>Saccharomycetaceae</taxon>
        <taxon>Torulaspora</taxon>
    </lineage>
</organism>
<dbReference type="PANTHER" id="PTHR10288">
    <property type="entry name" value="KH DOMAIN CONTAINING RNA BINDING PROTEIN"/>
    <property type="match status" value="1"/>
</dbReference>
<protein>
    <recommendedName>
        <fullName evidence="6">K Homology domain-containing protein</fullName>
    </recommendedName>
</protein>
<dbReference type="RefSeq" id="XP_003680953.1">
    <property type="nucleotide sequence ID" value="XM_003680905.1"/>
</dbReference>
<dbReference type="Pfam" id="PF24668">
    <property type="entry name" value="KH_Vigilin"/>
    <property type="match status" value="1"/>
</dbReference>
<feature type="domain" description="K Homology" evidence="6">
    <location>
        <begin position="926"/>
        <end position="993"/>
    </location>
</feature>
<name>G8ZSZ8_TORDE</name>
<dbReference type="GO" id="GO:0030466">
    <property type="term" value="P:silent mating-type cassette heterochromatin formation"/>
    <property type="evidence" value="ECO:0007669"/>
    <property type="project" value="EnsemblFungi"/>
</dbReference>
<keyword evidence="8" id="KW-1185">Reference proteome</keyword>
<dbReference type="SUPFAM" id="SSF54791">
    <property type="entry name" value="Eukaryotic type KH-domain (KH-domain type I)"/>
    <property type="match status" value="6"/>
</dbReference>
<feature type="domain" description="K Homology" evidence="6">
    <location>
        <begin position="848"/>
        <end position="922"/>
    </location>
</feature>
<dbReference type="GO" id="GO:0003729">
    <property type="term" value="F:mRNA binding"/>
    <property type="evidence" value="ECO:0007669"/>
    <property type="project" value="EnsemblFungi"/>
</dbReference>
<dbReference type="InterPro" id="IPR004087">
    <property type="entry name" value="KH_dom"/>
</dbReference>
<keyword evidence="1" id="KW-0677">Repeat</keyword>
<dbReference type="eggNOG" id="KOG2208">
    <property type="taxonomic scope" value="Eukaryota"/>
</dbReference>
<dbReference type="InParanoid" id="G8ZSZ8"/>
<feature type="domain" description="K Homology" evidence="6">
    <location>
        <begin position="769"/>
        <end position="844"/>
    </location>
</feature>
<evidence type="ECO:0000259" key="6">
    <source>
        <dbReference type="SMART" id="SM00322"/>
    </source>
</evidence>
<dbReference type="SMART" id="SM00322">
    <property type="entry name" value="KH"/>
    <property type="match status" value="7"/>
</dbReference>
<dbReference type="EMBL" id="HE616745">
    <property type="protein sequence ID" value="CCE91742.1"/>
    <property type="molecule type" value="Genomic_DNA"/>
</dbReference>
<dbReference type="Gene3D" id="3.30.1370.10">
    <property type="entry name" value="K Homology domain, type 1"/>
    <property type="match status" value="7"/>
</dbReference>
<evidence type="ECO:0000313" key="8">
    <source>
        <dbReference type="Proteomes" id="UP000005627"/>
    </source>
</evidence>
<dbReference type="PROSITE" id="PS50084">
    <property type="entry name" value="KH_TYPE_1"/>
    <property type="match status" value="7"/>
</dbReference>
<evidence type="ECO:0000256" key="4">
    <source>
        <dbReference type="SAM" id="Coils"/>
    </source>
</evidence>
<feature type="region of interest" description="Disordered" evidence="5">
    <location>
        <begin position="1"/>
        <end position="53"/>
    </location>
</feature>
<feature type="domain" description="K Homology" evidence="6">
    <location>
        <begin position="625"/>
        <end position="695"/>
    </location>
</feature>
<dbReference type="GeneID" id="11502177"/>
<gene>
    <name evidence="7" type="primary">TDEL0D01580</name>
    <name evidence="7" type="ORF">TDEL_0D01580</name>
</gene>
<evidence type="ECO:0000256" key="5">
    <source>
        <dbReference type="SAM" id="MobiDB-lite"/>
    </source>
</evidence>
<feature type="coiled-coil region" evidence="4">
    <location>
        <begin position="527"/>
        <end position="554"/>
    </location>
</feature>
<keyword evidence="2 3" id="KW-0694">RNA-binding</keyword>
<accession>G8ZSZ8</accession>
<keyword evidence="4" id="KW-0175">Coiled coil</keyword>
<sequence length="1207" mass="132502">MSLTLENEMNVEITPNVADSIPSVTEKVGDEAGSQQVEQEAPKPKVLPSLKDLPSLGSNADLASTKVAWGPNVKPAAAPAISSSSSPSPSALNPGSRPMRSKTIQEAFTLDLQSQLSISKPEFSRIVQSVKQNHKVSVESTLSKNSRTFLISGVPANVYAGRRELVRKLTRPITDVIQVPSNSKAAIIGSGGKNIREIQDSCDVKINVAKENNPDSYDEDLNDYTADVSIHGDIDSVKLAKEKILNIVKDENKHAVITFPVDDAKVLSFIDLSDLNTKDDVKVQFNKDNNTVSIQGPREEAKIAKQDVKDYLAKLSNEIAIEQVAIPTKFQFLIDAKEIKEKFNVIVEFSNKANADTVSFVGPRSKVNEAIDFARSSSKTYTVDTLDISKSHGKNLAHAKNLALFFAKYNYLKGLQEAHPTIKVVLPTPEALALSDNVSIHISGKADQKEEIKAVRKELIALVNDITPLDTTIVDDVDYELFHKESKHALLGQEENAAFVQFGDYYSGNDAILLVALTSNDDFKPSAEEISETLSEVNASLDDIRKKQNALETKTLEMAPETQDSLLGESSATLKLILEDVSQEEGHLQIKLHSPDESKVTFRGNERAVNIANKAVESILKSPSKKFKDTVEVPANAVSRLIGTKGANTQQLRQKYDIQIDVPSESDGKKPVLVTLTGLQYNVERAKAFIIAEAKKWADIITKELIAAPKYHRNLQGPQGAYRNRLQEKYNVKIFFPRNEEVVTIRGPSRGVAKAYQELEALLDFEMENGHKSVVKVPAEHVPRIIGKNGDMINDIRAEYGVEMDFLQKATDPKVQETGEVELEITGSRESIKSATKKVNDIVAEASDFVKKSLDIDSKYHRTIVGSGGRKLREIIAAAGGDEYRNKSIDVPNANSESNVIKVEGPKKFVDIVVKEINKIVEEGENSIEKELDIPTERQGALIGPAGMVRRQLESEFSITLNVPNKGETGKVTIVGLPANVDKAEKKIISEIIRDNFDHEVLVPAKLHEFVSERGAFIQSLRNEHSINVRHGNEAKRANKISRKALNIPVDRLRGSDEDKLKFTVEEITSDESSEEGQVPWRLAYDPVDLSAILGEGEEEEGAKKSVEKDAASSKKAAIDAAVKAIEERIALAPQATSVGYIWSSDPKKFNKIVGPGGSKIKVIRESSGAIINVPKRSDKVNDIVYIRGTADAVKKAGESILKTLKN</sequence>
<evidence type="ECO:0000313" key="7">
    <source>
        <dbReference type="EMBL" id="CCE91742.1"/>
    </source>
</evidence>
<dbReference type="GO" id="GO:0000750">
    <property type="term" value="P:pheromone-dependent signal transduction involved in conjugation with cellular fusion"/>
    <property type="evidence" value="ECO:0007669"/>
    <property type="project" value="EnsemblFungi"/>
</dbReference>
<feature type="region of interest" description="Disordered" evidence="5">
    <location>
        <begin position="75"/>
        <end position="99"/>
    </location>
</feature>
<dbReference type="Proteomes" id="UP000005627">
    <property type="component" value="Chromosome 4"/>
</dbReference>
<dbReference type="GO" id="GO:0005789">
    <property type="term" value="C:endoplasmic reticulum membrane"/>
    <property type="evidence" value="ECO:0007669"/>
    <property type="project" value="EnsemblFungi"/>
</dbReference>
<dbReference type="OrthoDB" id="10027144at2759"/>
<feature type="compositionally biased region" description="Low complexity" evidence="5">
    <location>
        <begin position="75"/>
        <end position="91"/>
    </location>
</feature>
<proteinExistence type="predicted"/>
<dbReference type="HOGENOM" id="CLU_003293_1_0_1"/>
<dbReference type="GO" id="GO:0031509">
    <property type="term" value="P:subtelomeric heterochromatin formation"/>
    <property type="evidence" value="ECO:0007669"/>
    <property type="project" value="EnsemblFungi"/>
</dbReference>
<dbReference type="GO" id="GO:0000781">
    <property type="term" value="C:chromosome, telomeric region"/>
    <property type="evidence" value="ECO:0007669"/>
    <property type="project" value="GOC"/>
</dbReference>
<dbReference type="InterPro" id="IPR036612">
    <property type="entry name" value="KH_dom_type_1_sf"/>
</dbReference>
<dbReference type="GO" id="GO:0045141">
    <property type="term" value="P:meiotic telomere clustering"/>
    <property type="evidence" value="ECO:0007669"/>
    <property type="project" value="EnsemblFungi"/>
</dbReference>
<evidence type="ECO:0000256" key="2">
    <source>
        <dbReference type="ARBA" id="ARBA00022884"/>
    </source>
</evidence>
<dbReference type="GO" id="GO:0001965">
    <property type="term" value="F:G-protein alpha-subunit binding"/>
    <property type="evidence" value="ECO:0007669"/>
    <property type="project" value="EnsemblFungi"/>
</dbReference>
<dbReference type="STRING" id="1076872.G8ZSZ8"/>
<dbReference type="CDD" id="cd22449">
    <property type="entry name" value="KH-I_ScSCP160_rpt4"/>
    <property type="match status" value="1"/>
</dbReference>
<evidence type="ECO:0000256" key="1">
    <source>
        <dbReference type="ARBA" id="ARBA00022737"/>
    </source>
</evidence>
<feature type="domain" description="K Homology" evidence="6">
    <location>
        <begin position="171"/>
        <end position="249"/>
    </location>
</feature>
<dbReference type="FunCoup" id="G8ZSZ8">
    <property type="interactions" value="763"/>
</dbReference>
<dbReference type="AlphaFoldDB" id="G8ZSZ8"/>
<feature type="domain" description="K Homology" evidence="6">
    <location>
        <begin position="699"/>
        <end position="764"/>
    </location>
</feature>
<dbReference type="Pfam" id="PF00013">
    <property type="entry name" value="KH_1"/>
    <property type="match status" value="6"/>
</dbReference>
<dbReference type="InterPro" id="IPR057778">
    <property type="entry name" value="KH_Vigilin_N"/>
</dbReference>